<feature type="non-terminal residue" evidence="2">
    <location>
        <position position="1"/>
    </location>
</feature>
<protein>
    <recommendedName>
        <fullName evidence="4">Serine protease</fullName>
    </recommendedName>
</protein>
<dbReference type="PANTHER" id="PTHR43019">
    <property type="entry name" value="SERINE ENDOPROTEASE DEGS"/>
    <property type="match status" value="1"/>
</dbReference>
<reference evidence="2 3" key="1">
    <citation type="journal article" date="2015" name="Nature">
        <title>rRNA introns, odd ribosomes, and small enigmatic genomes across a large radiation of phyla.</title>
        <authorList>
            <person name="Brown C.T."/>
            <person name="Hug L.A."/>
            <person name="Thomas B.C."/>
            <person name="Sharon I."/>
            <person name="Castelle C.J."/>
            <person name="Singh A."/>
            <person name="Wilkins M.J."/>
            <person name="Williams K.H."/>
            <person name="Banfield J.F."/>
        </authorList>
    </citation>
    <scope>NUCLEOTIDE SEQUENCE [LARGE SCALE GENOMIC DNA]</scope>
</reference>
<dbReference type="Proteomes" id="UP000034201">
    <property type="component" value="Unassembled WGS sequence"/>
</dbReference>
<organism evidence="2 3">
    <name type="scientific">Candidatus Adlerbacteria bacterium GW2011_GWC1_50_9</name>
    <dbReference type="NCBI Taxonomy" id="1618608"/>
    <lineage>
        <taxon>Bacteria</taxon>
        <taxon>Candidatus Adleribacteriota</taxon>
    </lineage>
</organism>
<dbReference type="InterPro" id="IPR009003">
    <property type="entry name" value="Peptidase_S1_PA"/>
</dbReference>
<accession>A0A0G1ZI52</accession>
<name>A0A0G1ZI52_9BACT</name>
<keyword evidence="1" id="KW-0472">Membrane</keyword>
<evidence type="ECO:0000256" key="1">
    <source>
        <dbReference type="SAM" id="Phobius"/>
    </source>
</evidence>
<dbReference type="Pfam" id="PF13365">
    <property type="entry name" value="Trypsin_2"/>
    <property type="match status" value="1"/>
</dbReference>
<dbReference type="SUPFAM" id="SSF50494">
    <property type="entry name" value="Trypsin-like serine proteases"/>
    <property type="match status" value="1"/>
</dbReference>
<dbReference type="PATRIC" id="fig|1618608.3.peg.823"/>
<gene>
    <name evidence="2" type="ORF">UY61_C0068G0001</name>
</gene>
<evidence type="ECO:0000313" key="3">
    <source>
        <dbReference type="Proteomes" id="UP000034201"/>
    </source>
</evidence>
<dbReference type="EMBL" id="LCQQ01000068">
    <property type="protein sequence ID" value="KKW19014.1"/>
    <property type="molecule type" value="Genomic_DNA"/>
</dbReference>
<sequence length="288" mass="29766">TVLPRPTSNGMNIEQLNKSQLVLLALLLSFVTSIATGIVTVSLMDQAPPVIAQTVNRVVERTIETVAPASQAAASATVRERTVIVRESELISQAVTKVSPSIVRIYTNSSDTATFLGLGIVVSADGAIVSDSSVFGTSSEEAVVALPDGSRVSVFVTSLDAATGLAFLQATSTDEVKITWKPAVVAGNNPILGQTVIALSGRTVVRIEYGIVTALIPGEKESSTGFTIDTNISPDSVIAGSPLVNTNGEIVGVSTSVSRTSSPKGFLASSALIRQSVSDIQEPPKASE</sequence>
<dbReference type="InterPro" id="IPR043504">
    <property type="entry name" value="Peptidase_S1_PA_chymotrypsin"/>
</dbReference>
<feature type="transmembrane region" description="Helical" evidence="1">
    <location>
        <begin position="21"/>
        <end position="44"/>
    </location>
</feature>
<keyword evidence="1" id="KW-1133">Transmembrane helix</keyword>
<evidence type="ECO:0000313" key="2">
    <source>
        <dbReference type="EMBL" id="KKW19014.1"/>
    </source>
</evidence>
<dbReference type="AlphaFoldDB" id="A0A0G1ZI52"/>
<proteinExistence type="predicted"/>
<dbReference type="Gene3D" id="2.40.10.10">
    <property type="entry name" value="Trypsin-like serine proteases"/>
    <property type="match status" value="2"/>
</dbReference>
<keyword evidence="1" id="KW-0812">Transmembrane</keyword>
<evidence type="ECO:0008006" key="4">
    <source>
        <dbReference type="Google" id="ProtNLM"/>
    </source>
</evidence>
<dbReference type="PANTHER" id="PTHR43019:SF23">
    <property type="entry name" value="PROTEASE DO-LIKE 5, CHLOROPLASTIC"/>
    <property type="match status" value="1"/>
</dbReference>
<comment type="caution">
    <text evidence="2">The sequence shown here is derived from an EMBL/GenBank/DDBJ whole genome shotgun (WGS) entry which is preliminary data.</text>
</comment>